<dbReference type="Proteomes" id="UP000292935">
    <property type="component" value="Unassembled WGS sequence"/>
</dbReference>
<dbReference type="Gene3D" id="3.40.50.10490">
    <property type="entry name" value="Glucose-6-phosphate isomerase like protein, domain 1"/>
    <property type="match status" value="1"/>
</dbReference>
<accession>A0A4Q2JQS5</accession>
<dbReference type="InterPro" id="IPR001347">
    <property type="entry name" value="SIS_dom"/>
</dbReference>
<name>A0A4Q2JQS5_9MICO</name>
<dbReference type="InterPro" id="IPR046348">
    <property type="entry name" value="SIS_dom_sf"/>
</dbReference>
<dbReference type="GO" id="GO:0006047">
    <property type="term" value="P:UDP-N-acetylglucosamine metabolic process"/>
    <property type="evidence" value="ECO:0007669"/>
    <property type="project" value="TreeGrafter"/>
</dbReference>
<protein>
    <recommendedName>
        <fullName evidence="3">Glutamine--fructose-6-phosphate aminotransferase [isomerizing]</fullName>
        <ecNumber evidence="2">2.6.1.16</ecNumber>
    </recommendedName>
</protein>
<dbReference type="EMBL" id="SDPO01000001">
    <property type="protein sequence ID" value="RXZ50621.1"/>
    <property type="molecule type" value="Genomic_DNA"/>
</dbReference>
<comment type="catalytic activity">
    <reaction evidence="1">
        <text>D-fructose 6-phosphate + L-glutamine = D-glucosamine 6-phosphate + L-glutamate</text>
        <dbReference type="Rhea" id="RHEA:13237"/>
        <dbReference type="ChEBI" id="CHEBI:29985"/>
        <dbReference type="ChEBI" id="CHEBI:58359"/>
        <dbReference type="ChEBI" id="CHEBI:58725"/>
        <dbReference type="ChEBI" id="CHEBI:61527"/>
        <dbReference type="EC" id="2.6.1.16"/>
    </reaction>
</comment>
<evidence type="ECO:0000259" key="4">
    <source>
        <dbReference type="PROSITE" id="PS51464"/>
    </source>
</evidence>
<reference evidence="5 6" key="1">
    <citation type="submission" date="2019-01" db="EMBL/GenBank/DDBJ databases">
        <authorList>
            <person name="Li J."/>
        </authorList>
    </citation>
    <scope>NUCLEOTIDE SEQUENCE [LARGE SCALE GENOMIC DNA]</scope>
    <source>
        <strain evidence="5 6">CCUG 35506</strain>
    </source>
</reference>
<dbReference type="PROSITE" id="PS51464">
    <property type="entry name" value="SIS"/>
    <property type="match status" value="1"/>
</dbReference>
<dbReference type="PANTHER" id="PTHR10937">
    <property type="entry name" value="GLUCOSAMINE--FRUCTOSE-6-PHOSPHATE AMINOTRANSFERASE, ISOMERIZING"/>
    <property type="match status" value="1"/>
</dbReference>
<evidence type="ECO:0000256" key="2">
    <source>
        <dbReference type="ARBA" id="ARBA00012916"/>
    </source>
</evidence>
<keyword evidence="6" id="KW-1185">Reference proteome</keyword>
<organism evidence="5 6">
    <name type="scientific">Agromyces fucosus</name>
    <dbReference type="NCBI Taxonomy" id="41985"/>
    <lineage>
        <taxon>Bacteria</taxon>
        <taxon>Bacillati</taxon>
        <taxon>Actinomycetota</taxon>
        <taxon>Actinomycetes</taxon>
        <taxon>Micrococcales</taxon>
        <taxon>Microbacteriaceae</taxon>
        <taxon>Agromyces</taxon>
    </lineage>
</organism>
<evidence type="ECO:0000313" key="6">
    <source>
        <dbReference type="Proteomes" id="UP000292935"/>
    </source>
</evidence>
<dbReference type="OrthoDB" id="9761808at2"/>
<dbReference type="InterPro" id="IPR035490">
    <property type="entry name" value="GlmS/FrlB_SIS"/>
</dbReference>
<dbReference type="GO" id="GO:0097367">
    <property type="term" value="F:carbohydrate derivative binding"/>
    <property type="evidence" value="ECO:0007669"/>
    <property type="project" value="InterPro"/>
</dbReference>
<gene>
    <name evidence="5" type="ORF">ESP57_02080</name>
</gene>
<sequence length="129" mass="13104">MATAKEGALKLMETNAIAASGWSAADATHGPLGQVVRGTGVVALTSGEAGRDSVISFADAARRLGGVIAEVGGCVIDVAQVQVPTAMVASELSPLVDIFPLQRLALELALRRGLDPDRPAGLAKVTKTT</sequence>
<evidence type="ECO:0000256" key="1">
    <source>
        <dbReference type="ARBA" id="ARBA00001031"/>
    </source>
</evidence>
<dbReference type="EC" id="2.6.1.16" evidence="2"/>
<dbReference type="GO" id="GO:0004360">
    <property type="term" value="F:glutamine-fructose-6-phosphate transaminase (isomerizing) activity"/>
    <property type="evidence" value="ECO:0007669"/>
    <property type="project" value="UniProtKB-EC"/>
</dbReference>
<dbReference type="SUPFAM" id="SSF53697">
    <property type="entry name" value="SIS domain"/>
    <property type="match status" value="1"/>
</dbReference>
<dbReference type="AlphaFoldDB" id="A0A4Q2JQS5"/>
<evidence type="ECO:0000256" key="3">
    <source>
        <dbReference type="ARBA" id="ARBA00016090"/>
    </source>
</evidence>
<proteinExistence type="predicted"/>
<dbReference type="CDD" id="cd05009">
    <property type="entry name" value="SIS_GlmS_GlmD_2"/>
    <property type="match status" value="1"/>
</dbReference>
<evidence type="ECO:0000313" key="5">
    <source>
        <dbReference type="EMBL" id="RXZ50621.1"/>
    </source>
</evidence>
<dbReference type="GO" id="GO:0006002">
    <property type="term" value="P:fructose 6-phosphate metabolic process"/>
    <property type="evidence" value="ECO:0007669"/>
    <property type="project" value="TreeGrafter"/>
</dbReference>
<dbReference type="PANTHER" id="PTHR10937:SF0">
    <property type="entry name" value="GLUTAMINE--FRUCTOSE-6-PHOSPHATE TRANSAMINASE (ISOMERIZING)"/>
    <property type="match status" value="1"/>
</dbReference>
<dbReference type="RefSeq" id="WP_129230410.1">
    <property type="nucleotide sequence ID" value="NZ_SDPO01000001.1"/>
</dbReference>
<feature type="domain" description="SIS" evidence="4">
    <location>
        <begin position="1"/>
        <end position="119"/>
    </location>
</feature>
<comment type="caution">
    <text evidence="5">The sequence shown here is derived from an EMBL/GenBank/DDBJ whole genome shotgun (WGS) entry which is preliminary data.</text>
</comment>
<dbReference type="GO" id="GO:0006487">
    <property type="term" value="P:protein N-linked glycosylation"/>
    <property type="evidence" value="ECO:0007669"/>
    <property type="project" value="TreeGrafter"/>
</dbReference>